<sequence>MARAIGIDLGTTNSAVGLKRLDTDIIPNAEGELLTPSVVGCSKRGRWSKSGTMIVGKHALEWQVQDPENTLVSVKRLMGRSFEDEEVQRLLREGRYAYSVKPLAAGSKQSLAVVLDGEEYRPEQISGEILAKLKRDCEAHLGEPVEYAVVTVPAYFNDKQKRATRMAAAIAGLKVQRLLPEPTAAAISFGVGDLGEGESETVLVFDMGGGTFDISVLTMTEGHFIEQGKGGDMWMGGDDIDHLLSDHVLRQTEEDNEIEGLRELIEQLPAAEKNRFLGDLRSGVEAAKIRLSTERSAVIEILGLLKDADGDILDVEVEVTREQFEALLEPFAERAAELTRAVLASIQFEPDLIDRVVMVGGSSYIPLIVDKMKGVFGDDKVQVHKRPLLAIAEGAAILAHRLADAYECPGCGQEVTQSDQTCAACGFDLAQDLARKGVVDIVHTTSHDYYLELEDGSDHLLVERNMPLPFKTQGTFRLMHPEQRLAHFRFCNLVNEERESIGDLWLSFDPDEDTRNTKDDNKGSESTEEVREVVLDFEIDEDNLITVGASLADRPEVRVSRTLSRGHADERLFLELEGAIQRVNDEEHKYFTKYDFLFRSGEIARAINDVIDQETGAEDLKASRGAERQLAVAAELVAREESPTSNLFYLEDLLAAYGGLLEPGQREPLVKRIERLRERNRTGTVKEILDARDKAHGEADKYPALGILMSVGDAAETLARTDPAKAPRYDKHLRDLRNAMLKNDVETFERLTQAIMPEVSAILRNRSKADLQIFKGVRK</sequence>
<comment type="similarity">
    <text evidence="1 5">Belongs to the heat shock protein 70 family.</text>
</comment>
<evidence type="ECO:0000256" key="1">
    <source>
        <dbReference type="ARBA" id="ARBA00007381"/>
    </source>
</evidence>
<dbReference type="AlphaFoldDB" id="A0A6P1E3B6"/>
<dbReference type="InterPro" id="IPR029047">
    <property type="entry name" value="HSP70_peptide-bd_sf"/>
</dbReference>
<dbReference type="InterPro" id="IPR018181">
    <property type="entry name" value="Heat_shock_70_CS"/>
</dbReference>
<dbReference type="SUPFAM" id="SSF100920">
    <property type="entry name" value="Heat shock protein 70kD (HSP70), peptide-binding domain"/>
    <property type="match status" value="1"/>
</dbReference>
<reference evidence="7" key="1">
    <citation type="journal article" date="2020" name="Microbiol. Resour. Announc.">
        <title>Draft Genome Sequences of Thiorhodococcus mannitoliphagus and Thiorhodococcus minor, Purple Sulfur Photosynthetic Bacteria in the Gammaproteobacterial Family Chromatiaceae.</title>
        <authorList>
            <person name="Aviles F.A."/>
            <person name="Meyer T.E."/>
            <person name="Kyndt J.A."/>
        </authorList>
    </citation>
    <scope>NUCLEOTIDE SEQUENCE [LARGE SCALE GENOMIC DNA]</scope>
    <source>
        <strain evidence="7">DSM 18266</strain>
    </source>
</reference>
<gene>
    <name evidence="6" type="ORF">G3480_22220</name>
</gene>
<dbReference type="PROSITE" id="PS00297">
    <property type="entry name" value="HSP70_1"/>
    <property type="match status" value="1"/>
</dbReference>
<dbReference type="EMBL" id="JAAIJR010000145">
    <property type="protein sequence ID" value="NEX22982.1"/>
    <property type="molecule type" value="Genomic_DNA"/>
</dbReference>
<dbReference type="GO" id="GO:0005524">
    <property type="term" value="F:ATP binding"/>
    <property type="evidence" value="ECO:0007669"/>
    <property type="project" value="UniProtKB-KW"/>
</dbReference>
<reference evidence="6 7" key="2">
    <citation type="submission" date="2020-02" db="EMBL/GenBank/DDBJ databases">
        <title>Genome sequences of Thiorhodococcus mannitoliphagus and Thiorhodococcus minor, purple sulfur photosynthetic bacteria in the gammaproteobacterial family, Chromatiaceae.</title>
        <authorList>
            <person name="Aviles F.A."/>
            <person name="Meyer T.E."/>
            <person name="Kyndt J.A."/>
        </authorList>
    </citation>
    <scope>NUCLEOTIDE SEQUENCE [LARGE SCALE GENOMIC DNA]</scope>
    <source>
        <strain evidence="6 7">DSM 18266</strain>
    </source>
</reference>
<dbReference type="Pfam" id="PF00012">
    <property type="entry name" value="HSP70"/>
    <property type="match status" value="1"/>
</dbReference>
<dbReference type="Gene3D" id="3.30.420.40">
    <property type="match status" value="2"/>
</dbReference>
<keyword evidence="7" id="KW-1185">Reference proteome</keyword>
<evidence type="ECO:0000256" key="4">
    <source>
        <dbReference type="ARBA" id="ARBA00023186"/>
    </source>
</evidence>
<keyword evidence="4" id="KW-0143">Chaperone</keyword>
<dbReference type="PRINTS" id="PR00301">
    <property type="entry name" value="HEATSHOCK70"/>
</dbReference>
<dbReference type="InterPro" id="IPR043129">
    <property type="entry name" value="ATPase_NBD"/>
</dbReference>
<keyword evidence="2 5" id="KW-0547">Nucleotide-binding</keyword>
<dbReference type="SUPFAM" id="SSF53067">
    <property type="entry name" value="Actin-like ATPase domain"/>
    <property type="match status" value="2"/>
</dbReference>
<keyword evidence="3 5" id="KW-0067">ATP-binding</keyword>
<evidence type="ECO:0000256" key="2">
    <source>
        <dbReference type="ARBA" id="ARBA00022741"/>
    </source>
</evidence>
<dbReference type="InterPro" id="IPR013126">
    <property type="entry name" value="Hsp_70_fam"/>
</dbReference>
<dbReference type="PANTHER" id="PTHR19375">
    <property type="entry name" value="HEAT SHOCK PROTEIN 70KDA"/>
    <property type="match status" value="1"/>
</dbReference>
<dbReference type="CDD" id="cd24029">
    <property type="entry name" value="ASKHA_NBD_HSP70_DnaK_HscA_HscC"/>
    <property type="match status" value="1"/>
</dbReference>
<evidence type="ECO:0000313" key="7">
    <source>
        <dbReference type="Proteomes" id="UP000471640"/>
    </source>
</evidence>
<dbReference type="FunFam" id="3.90.640.10:FF:000003">
    <property type="entry name" value="Molecular chaperone DnaK"/>
    <property type="match status" value="1"/>
</dbReference>
<proteinExistence type="inferred from homology"/>
<dbReference type="Proteomes" id="UP000471640">
    <property type="component" value="Unassembled WGS sequence"/>
</dbReference>
<evidence type="ECO:0000256" key="5">
    <source>
        <dbReference type="RuleBase" id="RU003322"/>
    </source>
</evidence>
<protein>
    <submittedName>
        <fullName evidence="6">Hsp70 family protein</fullName>
    </submittedName>
</protein>
<evidence type="ECO:0000313" key="6">
    <source>
        <dbReference type="EMBL" id="NEX22982.1"/>
    </source>
</evidence>
<dbReference type="Gene3D" id="3.90.640.10">
    <property type="entry name" value="Actin, Chain A, domain 4"/>
    <property type="match status" value="1"/>
</dbReference>
<comment type="caution">
    <text evidence="6">The sequence shown here is derived from an EMBL/GenBank/DDBJ whole genome shotgun (WGS) entry which is preliminary data.</text>
</comment>
<dbReference type="RefSeq" id="WP_164656188.1">
    <property type="nucleotide sequence ID" value="NZ_JAAIJR010000145.1"/>
</dbReference>
<dbReference type="PROSITE" id="PS01036">
    <property type="entry name" value="HSP70_3"/>
    <property type="match status" value="1"/>
</dbReference>
<dbReference type="PROSITE" id="PS00329">
    <property type="entry name" value="HSP70_2"/>
    <property type="match status" value="1"/>
</dbReference>
<organism evidence="6 7">
    <name type="scientific">Thiorhodococcus mannitoliphagus</name>
    <dbReference type="NCBI Taxonomy" id="329406"/>
    <lineage>
        <taxon>Bacteria</taxon>
        <taxon>Pseudomonadati</taxon>
        <taxon>Pseudomonadota</taxon>
        <taxon>Gammaproteobacteria</taxon>
        <taxon>Chromatiales</taxon>
        <taxon>Chromatiaceae</taxon>
        <taxon>Thiorhodococcus</taxon>
    </lineage>
</organism>
<accession>A0A6P1E3B6</accession>
<name>A0A6P1E3B6_9GAMM</name>
<evidence type="ECO:0000256" key="3">
    <source>
        <dbReference type="ARBA" id="ARBA00022840"/>
    </source>
</evidence>
<dbReference type="GO" id="GO:0140662">
    <property type="term" value="F:ATP-dependent protein folding chaperone"/>
    <property type="evidence" value="ECO:0007669"/>
    <property type="project" value="InterPro"/>
</dbReference>